<dbReference type="SUPFAM" id="SSF64153">
    <property type="entry name" value="YjeF N-terminal domain-like"/>
    <property type="match status" value="1"/>
</dbReference>
<gene>
    <name evidence="2" type="ORF">FB192DRAFT_1405675</name>
</gene>
<dbReference type="PANTHER" id="PTHR13612">
    <property type="entry name" value="ENHANCER OF MRNA-DECAPPING PROTEIN 3"/>
    <property type="match status" value="1"/>
</dbReference>
<accession>A0A8H4EWM4</accession>
<sequence>MEVAKLVGRETGLTQTQLVENGAFGISTMVLKAIGGHRRIQPDNHNAAPVVVILAGPTAIGESGIAAARHLANRGCQVIISMSEDTYCGATVEQYKKLAKFSGARIVYSLDELPDQYTTPVDIIVDALLGSDMLKITPAIKSQMIWANNNKAPVLSIEFPSGVNPNDGQASDTFIHPKWTLCLAAPYTGCTSRNVTGELFLADAGLPFSCFEKSVPHFHIPWGSDFVLALEYA</sequence>
<reference evidence="2 3" key="1">
    <citation type="submission" date="2019-09" db="EMBL/GenBank/DDBJ databases">
        <authorList>
            <consortium name="DOE Joint Genome Institute"/>
            <person name="Mondo S.J."/>
            <person name="Navarro-Mendoza M.I."/>
            <person name="Perez-Arques C."/>
            <person name="Panchal S."/>
            <person name="Nicolas F.E."/>
            <person name="Ganguly P."/>
            <person name="Pangilinan J."/>
            <person name="Grigoriev I."/>
            <person name="Heitman J."/>
            <person name="Sanya K."/>
            <person name="Garre V."/>
        </authorList>
    </citation>
    <scope>NUCLEOTIDE SEQUENCE [LARGE SCALE GENOMIC DNA]</scope>
    <source>
        <strain evidence="2 3">MU402</strain>
    </source>
</reference>
<dbReference type="PANTHER" id="PTHR13612:SF0">
    <property type="entry name" value="ENHANCER OF MRNA-DECAPPING PROTEIN 3"/>
    <property type="match status" value="1"/>
</dbReference>
<dbReference type="AlphaFoldDB" id="A0A8H4EWM4"/>
<proteinExistence type="predicted"/>
<dbReference type="GO" id="GO:0031087">
    <property type="term" value="P:deadenylation-independent decapping of nuclear-transcribed mRNA"/>
    <property type="evidence" value="ECO:0007669"/>
    <property type="project" value="TreeGrafter"/>
</dbReference>
<dbReference type="Proteomes" id="UP000469890">
    <property type="component" value="Unassembled WGS sequence"/>
</dbReference>
<evidence type="ECO:0000259" key="1">
    <source>
        <dbReference type="PROSITE" id="PS51385"/>
    </source>
</evidence>
<name>A0A8H4EWM4_MUCCL</name>
<comment type="caution">
    <text evidence="2">The sequence shown here is derived from an EMBL/GenBank/DDBJ whole genome shotgun (WGS) entry which is preliminary data.</text>
</comment>
<dbReference type="GO" id="GO:0000932">
    <property type="term" value="C:P-body"/>
    <property type="evidence" value="ECO:0007669"/>
    <property type="project" value="TreeGrafter"/>
</dbReference>
<organism evidence="2 3">
    <name type="scientific">Mucor circinelloides f. lusitanicus</name>
    <name type="common">Mucor racemosus var. lusitanicus</name>
    <dbReference type="NCBI Taxonomy" id="29924"/>
    <lineage>
        <taxon>Eukaryota</taxon>
        <taxon>Fungi</taxon>
        <taxon>Fungi incertae sedis</taxon>
        <taxon>Mucoromycota</taxon>
        <taxon>Mucoromycotina</taxon>
        <taxon>Mucoromycetes</taxon>
        <taxon>Mucorales</taxon>
        <taxon>Mucorineae</taxon>
        <taxon>Mucoraceae</taxon>
        <taxon>Mucor</taxon>
    </lineage>
</organism>
<dbReference type="GO" id="GO:0003729">
    <property type="term" value="F:mRNA binding"/>
    <property type="evidence" value="ECO:0007669"/>
    <property type="project" value="TreeGrafter"/>
</dbReference>
<dbReference type="InterPro" id="IPR036652">
    <property type="entry name" value="YjeF_N_dom_sf"/>
</dbReference>
<feature type="domain" description="YjeF N-terminal" evidence="1">
    <location>
        <begin position="1"/>
        <end position="212"/>
    </location>
</feature>
<evidence type="ECO:0000313" key="3">
    <source>
        <dbReference type="Proteomes" id="UP000469890"/>
    </source>
</evidence>
<protein>
    <submittedName>
        <fullName evidence="2">YjeF N-terminal domain-containing protein</fullName>
    </submittedName>
</protein>
<dbReference type="Pfam" id="PF03853">
    <property type="entry name" value="YjeF_N"/>
    <property type="match status" value="1"/>
</dbReference>
<dbReference type="EMBL" id="JAAECE010000013">
    <property type="protein sequence ID" value="KAF1796205.1"/>
    <property type="molecule type" value="Genomic_DNA"/>
</dbReference>
<dbReference type="InterPro" id="IPR004443">
    <property type="entry name" value="YjeF_N_dom"/>
</dbReference>
<dbReference type="Gene3D" id="3.40.50.10260">
    <property type="entry name" value="YjeF N-terminal domain"/>
    <property type="match status" value="1"/>
</dbReference>
<dbReference type="GO" id="GO:0033962">
    <property type="term" value="P:P-body assembly"/>
    <property type="evidence" value="ECO:0007669"/>
    <property type="project" value="TreeGrafter"/>
</dbReference>
<dbReference type="PROSITE" id="PS51385">
    <property type="entry name" value="YJEF_N"/>
    <property type="match status" value="1"/>
</dbReference>
<evidence type="ECO:0000313" key="2">
    <source>
        <dbReference type="EMBL" id="KAF1796205.1"/>
    </source>
</evidence>